<sequence length="74" mass="7331">AASGGRGAIVNIGSVNGSQDFGNHAYSAAKAGLASLTRTLAGQSAPRGVRVNLIAPGTVDTPNWAGRGEALERA</sequence>
<evidence type="ECO:0000313" key="4">
    <source>
        <dbReference type="Proteomes" id="UP000675554"/>
    </source>
</evidence>
<accession>A0A8T4J8Z1</accession>
<proteinExistence type="inferred from homology"/>
<dbReference type="Proteomes" id="UP000675554">
    <property type="component" value="Unassembled WGS sequence"/>
</dbReference>
<evidence type="ECO:0000256" key="2">
    <source>
        <dbReference type="ARBA" id="ARBA00023002"/>
    </source>
</evidence>
<dbReference type="CDD" id="cd05233">
    <property type="entry name" value="SDR_c"/>
    <property type="match status" value="1"/>
</dbReference>
<gene>
    <name evidence="3" type="ORF">KDA82_38680</name>
</gene>
<keyword evidence="4" id="KW-1185">Reference proteome</keyword>
<dbReference type="Pfam" id="PF00106">
    <property type="entry name" value="adh_short"/>
    <property type="match status" value="1"/>
</dbReference>
<dbReference type="SUPFAM" id="SSF51735">
    <property type="entry name" value="NAD(P)-binding Rossmann-fold domains"/>
    <property type="match status" value="1"/>
</dbReference>
<feature type="non-terminal residue" evidence="3">
    <location>
        <position position="74"/>
    </location>
</feature>
<protein>
    <submittedName>
        <fullName evidence="3">SDR family NAD(P)-dependent oxidoreductase</fullName>
    </submittedName>
</protein>
<dbReference type="InterPro" id="IPR002347">
    <property type="entry name" value="SDR_fam"/>
</dbReference>
<dbReference type="GO" id="GO:0016491">
    <property type="term" value="F:oxidoreductase activity"/>
    <property type="evidence" value="ECO:0007669"/>
    <property type="project" value="UniProtKB-KW"/>
</dbReference>
<dbReference type="PANTHER" id="PTHR24321">
    <property type="entry name" value="DEHYDROGENASES, SHORT CHAIN"/>
    <property type="match status" value="1"/>
</dbReference>
<evidence type="ECO:0000313" key="3">
    <source>
        <dbReference type="EMBL" id="MBR7678777.1"/>
    </source>
</evidence>
<reference evidence="3" key="1">
    <citation type="submission" date="2021-04" db="EMBL/GenBank/DDBJ databases">
        <title>Sequencing of actinobacteria type strains.</title>
        <authorList>
            <person name="Nguyen G.-S."/>
            <person name="Wentzel A."/>
        </authorList>
    </citation>
    <scope>NUCLEOTIDE SEQUENCE</scope>
    <source>
        <strain evidence="3">DSM 42095</strain>
    </source>
</reference>
<keyword evidence="2" id="KW-0560">Oxidoreductase</keyword>
<dbReference type="Gene3D" id="3.40.50.720">
    <property type="entry name" value="NAD(P)-binding Rossmann-like Domain"/>
    <property type="match status" value="1"/>
</dbReference>
<evidence type="ECO:0000256" key="1">
    <source>
        <dbReference type="ARBA" id="ARBA00006484"/>
    </source>
</evidence>
<dbReference type="PANTHER" id="PTHR24321:SF14">
    <property type="entry name" value="SHORT-CHAIN TYPE DEHYDROGENASE_REDUCTASE BLR2146-RELATED"/>
    <property type="match status" value="1"/>
</dbReference>
<name>A0A8T4J8Z1_9ACTN</name>
<comment type="caution">
    <text evidence="3">The sequence shown here is derived from an EMBL/GenBank/DDBJ whole genome shotgun (WGS) entry which is preliminary data.</text>
</comment>
<dbReference type="PRINTS" id="PR00081">
    <property type="entry name" value="GDHRDH"/>
</dbReference>
<dbReference type="PRINTS" id="PR00080">
    <property type="entry name" value="SDRFAMILY"/>
</dbReference>
<organism evidence="3 4">
    <name type="scientific">Streptomyces daliensis</name>
    <dbReference type="NCBI Taxonomy" id="299421"/>
    <lineage>
        <taxon>Bacteria</taxon>
        <taxon>Bacillati</taxon>
        <taxon>Actinomycetota</taxon>
        <taxon>Actinomycetes</taxon>
        <taxon>Kitasatosporales</taxon>
        <taxon>Streptomycetaceae</taxon>
        <taxon>Streptomyces</taxon>
    </lineage>
</organism>
<dbReference type="AlphaFoldDB" id="A0A8T4J8Z1"/>
<comment type="similarity">
    <text evidence="1">Belongs to the short-chain dehydrogenases/reductases (SDR) family.</text>
</comment>
<feature type="non-terminal residue" evidence="3">
    <location>
        <position position="1"/>
    </location>
</feature>
<dbReference type="EMBL" id="JAGSMN010001837">
    <property type="protein sequence ID" value="MBR7678777.1"/>
    <property type="molecule type" value="Genomic_DNA"/>
</dbReference>
<dbReference type="InterPro" id="IPR036291">
    <property type="entry name" value="NAD(P)-bd_dom_sf"/>
</dbReference>